<accession>A0A8J8T062</accession>
<dbReference type="SUPFAM" id="SSF51735">
    <property type="entry name" value="NAD(P)-binding Rossmann-fold domains"/>
    <property type="match status" value="1"/>
</dbReference>
<gene>
    <name evidence="3" type="ORF">FGO68_gene2625</name>
</gene>
<keyword evidence="4" id="KW-1185">Reference proteome</keyword>
<reference evidence="3" key="1">
    <citation type="submission" date="2019-06" db="EMBL/GenBank/DDBJ databases">
        <authorList>
            <person name="Zheng W."/>
        </authorList>
    </citation>
    <scope>NUCLEOTIDE SEQUENCE</scope>
    <source>
        <strain evidence="3">QDHG01</strain>
    </source>
</reference>
<dbReference type="InterPro" id="IPR051019">
    <property type="entry name" value="VLCFA-Steroid_DH"/>
</dbReference>
<dbReference type="Gene3D" id="3.40.50.720">
    <property type="entry name" value="NAD(P)-binding Rossmann-like Domain"/>
    <property type="match status" value="1"/>
</dbReference>
<proteinExistence type="inferred from homology"/>
<comment type="caution">
    <text evidence="3">The sequence shown here is derived from an EMBL/GenBank/DDBJ whole genome shotgun (WGS) entry which is preliminary data.</text>
</comment>
<dbReference type="InterPro" id="IPR036291">
    <property type="entry name" value="NAD(P)-bd_dom_sf"/>
</dbReference>
<comment type="similarity">
    <text evidence="1">Belongs to the short-chain dehydrogenases/reductases (SDR) family.</text>
</comment>
<dbReference type="EMBL" id="RRYP01013084">
    <property type="protein sequence ID" value="TNV76713.1"/>
    <property type="molecule type" value="Genomic_DNA"/>
</dbReference>
<evidence type="ECO:0000313" key="3">
    <source>
        <dbReference type="EMBL" id="TNV76713.1"/>
    </source>
</evidence>
<dbReference type="PIRSF" id="PIRSF000126">
    <property type="entry name" value="11-beta-HSD1"/>
    <property type="match status" value="1"/>
</dbReference>
<dbReference type="Proteomes" id="UP000785679">
    <property type="component" value="Unassembled WGS sequence"/>
</dbReference>
<evidence type="ECO:0000256" key="2">
    <source>
        <dbReference type="ARBA" id="ARBA00023002"/>
    </source>
</evidence>
<dbReference type="PANTHER" id="PTHR43899">
    <property type="entry name" value="RH59310P"/>
    <property type="match status" value="1"/>
</dbReference>
<evidence type="ECO:0000256" key="1">
    <source>
        <dbReference type="ARBA" id="ARBA00006484"/>
    </source>
</evidence>
<dbReference type="Pfam" id="PF00106">
    <property type="entry name" value="adh_short"/>
    <property type="match status" value="1"/>
</dbReference>
<sequence>MVNGGSLINKFPGSNGKRPWAVVTGCTAGIGEEISYRLAKEGYNMVLISRSIDKLKAVEVNCKNQNQEIQTKIIQVDLSKNAVNLEAYKLIRDQVNGQGVSILVNNAGVATVGYLKDQSAESIRDMALVNTFPYILLTCALLPELEKNKSLIVNLASSASWQPGPYQAIYACTKAFDRFFSDALYSELKSKQVEVLTVCPMYVQTNMTGMEPSWKTGATSCPAFVDKAMKACSNSTPVRILVGPPFHTIQTLINKMVLSSLFNYRIAYQIIENFCRKIYDSKEFANK</sequence>
<dbReference type="OrthoDB" id="418498at2759"/>
<evidence type="ECO:0000313" key="4">
    <source>
        <dbReference type="Proteomes" id="UP000785679"/>
    </source>
</evidence>
<dbReference type="InterPro" id="IPR002347">
    <property type="entry name" value="SDR_fam"/>
</dbReference>
<protein>
    <submittedName>
        <fullName evidence="3">Uncharacterized protein</fullName>
    </submittedName>
</protein>
<dbReference type="PRINTS" id="PR00081">
    <property type="entry name" value="GDHRDH"/>
</dbReference>
<dbReference type="AlphaFoldDB" id="A0A8J8T062"/>
<name>A0A8J8T062_HALGN</name>
<dbReference type="PANTHER" id="PTHR43899:SF13">
    <property type="entry name" value="RH59310P"/>
    <property type="match status" value="1"/>
</dbReference>
<dbReference type="GO" id="GO:0016491">
    <property type="term" value="F:oxidoreductase activity"/>
    <property type="evidence" value="ECO:0007669"/>
    <property type="project" value="UniProtKB-KW"/>
</dbReference>
<keyword evidence="2" id="KW-0560">Oxidoreductase</keyword>
<organism evidence="3 4">
    <name type="scientific">Halteria grandinella</name>
    <dbReference type="NCBI Taxonomy" id="5974"/>
    <lineage>
        <taxon>Eukaryota</taxon>
        <taxon>Sar</taxon>
        <taxon>Alveolata</taxon>
        <taxon>Ciliophora</taxon>
        <taxon>Intramacronucleata</taxon>
        <taxon>Spirotrichea</taxon>
        <taxon>Stichotrichia</taxon>
        <taxon>Sporadotrichida</taxon>
        <taxon>Halteriidae</taxon>
        <taxon>Halteria</taxon>
    </lineage>
</organism>